<accession>A0A438KK34</accession>
<protein>
    <submittedName>
        <fullName evidence="1">Putative ribonuclease H protein</fullName>
    </submittedName>
</protein>
<dbReference type="PANTHER" id="PTHR33116:SF78">
    <property type="entry name" value="OS12G0587133 PROTEIN"/>
    <property type="match status" value="1"/>
</dbReference>
<dbReference type="Proteomes" id="UP000288805">
    <property type="component" value="Unassembled WGS sequence"/>
</dbReference>
<dbReference type="PANTHER" id="PTHR33116">
    <property type="entry name" value="REVERSE TRANSCRIPTASE ZINC-BINDING DOMAIN-CONTAINING PROTEIN-RELATED-RELATED"/>
    <property type="match status" value="1"/>
</dbReference>
<dbReference type="AlphaFoldDB" id="A0A438KK34"/>
<sequence length="123" mass="14023">MPNSVARRLEKLQRDFLWGEGNLERKAHLVKWEVVCGDKEKGGLGIRKLTLLNKFLLGKWIWRFACDKDALWKQVLLVKYGQEDFSWRTKKVVGAFGGGGLEGDFKGSWMVLGKLGVQSGERQ</sequence>
<reference evidence="1 2" key="1">
    <citation type="journal article" date="2018" name="PLoS Genet.">
        <title>Population sequencing reveals clonal diversity and ancestral inbreeding in the grapevine cultivar Chardonnay.</title>
        <authorList>
            <person name="Roach M.J."/>
            <person name="Johnson D.L."/>
            <person name="Bohlmann J."/>
            <person name="van Vuuren H.J."/>
            <person name="Jones S.J."/>
            <person name="Pretorius I.S."/>
            <person name="Schmidt S.A."/>
            <person name="Borneman A.R."/>
        </authorList>
    </citation>
    <scope>NUCLEOTIDE SEQUENCE [LARGE SCALE GENOMIC DNA]</scope>
    <source>
        <strain evidence="2">cv. Chardonnay</strain>
        <tissue evidence="1">Leaf</tissue>
    </source>
</reference>
<comment type="caution">
    <text evidence="1">The sequence shown here is derived from an EMBL/GenBank/DDBJ whole genome shotgun (WGS) entry which is preliminary data.</text>
</comment>
<evidence type="ECO:0000313" key="2">
    <source>
        <dbReference type="Proteomes" id="UP000288805"/>
    </source>
</evidence>
<evidence type="ECO:0000313" key="1">
    <source>
        <dbReference type="EMBL" id="RVX21581.1"/>
    </source>
</evidence>
<dbReference type="EMBL" id="QGNW01000005">
    <property type="protein sequence ID" value="RVX21581.1"/>
    <property type="molecule type" value="Genomic_DNA"/>
</dbReference>
<organism evidence="1 2">
    <name type="scientific">Vitis vinifera</name>
    <name type="common">Grape</name>
    <dbReference type="NCBI Taxonomy" id="29760"/>
    <lineage>
        <taxon>Eukaryota</taxon>
        <taxon>Viridiplantae</taxon>
        <taxon>Streptophyta</taxon>
        <taxon>Embryophyta</taxon>
        <taxon>Tracheophyta</taxon>
        <taxon>Spermatophyta</taxon>
        <taxon>Magnoliopsida</taxon>
        <taxon>eudicotyledons</taxon>
        <taxon>Gunneridae</taxon>
        <taxon>Pentapetalae</taxon>
        <taxon>rosids</taxon>
        <taxon>Vitales</taxon>
        <taxon>Vitaceae</taxon>
        <taxon>Viteae</taxon>
        <taxon>Vitis</taxon>
    </lineage>
</organism>
<proteinExistence type="predicted"/>
<name>A0A438KK34_VITVI</name>
<gene>
    <name evidence="1" type="primary">VvCHDp000001_473</name>
    <name evidence="1" type="ORF">CK203_002331</name>
</gene>